<keyword evidence="2" id="KW-1185">Reference proteome</keyword>
<dbReference type="OrthoDB" id="10273444at2759"/>
<reference evidence="1 2" key="1">
    <citation type="submission" date="2017-04" db="EMBL/GenBank/DDBJ databases">
        <title>Genome Sequence of the Model Brown-Rot Fungus Postia placenta SB12.</title>
        <authorList>
            <consortium name="DOE Joint Genome Institute"/>
            <person name="Gaskell J."/>
            <person name="Kersten P."/>
            <person name="Larrondo L.F."/>
            <person name="Canessa P."/>
            <person name="Martinez D."/>
            <person name="Hibbett D."/>
            <person name="Schmoll M."/>
            <person name="Kubicek C.P."/>
            <person name="Martinez A.T."/>
            <person name="Yadav J."/>
            <person name="Master E."/>
            <person name="Magnuson J.K."/>
            <person name="James T."/>
            <person name="Yaver D."/>
            <person name="Berka R."/>
            <person name="Labutti K."/>
            <person name="Lipzen A."/>
            <person name="Aerts A."/>
            <person name="Barry K."/>
            <person name="Henrissat B."/>
            <person name="Blanchette R."/>
            <person name="Grigoriev I."/>
            <person name="Cullen D."/>
        </authorList>
    </citation>
    <scope>NUCLEOTIDE SEQUENCE [LARGE SCALE GENOMIC DNA]</scope>
    <source>
        <strain evidence="1 2">MAD-698-R-SB12</strain>
    </source>
</reference>
<name>A0A1X6NC71_9APHY</name>
<sequence length="666" mass="72888">MVKPFPNEIWLSIFKGLAKEGEYDALERCRVVCREFQPMARECLGTCITFENAEEVEQIKVDASGGGLRRWGGPQGVIITGGNSEDVCRPIPHLATFTSRLVGRWPGVEWLKITNAVWRTQDLGLDAVLRDLAVFSISYLDLRQVTLPSILTLGRIVCVFPRLKQLSLNDVKFTQNPFDAGTLSRFHLLPHIQLERLWLDHGHDGAEPRPSFVELVDLMTAISNRRCPVAPLNLAQASPWSAVRRLALGKVTFPSVTTFARLLCALPALGTLELWGSCAFVKHGFDIKSVPVHPGLPSQLADVQLIEDFSIGSDPCSVADLVELFIATGVSENLRHIKACLSPILRVADEVDVALSRLVRHSAPSLRHLSLDSSLPCSRSNDKYVLVHADHSAAPYFDISENACLEYLDLTVEVAHESLSHLCAPVVEILSQVTSTHISVIQVYFSHYYQPSAELDVYLGKLIDELPQLDAVLAGPIFNGLNNVVISVGKQGVWYERDEWDARDEASAYGLRLCFPRLDARGILGIGFNGILLSRIGLDCDEDTGELRHRGIERVAAQDTVAANAGTSAEDDRRTNIAATGAIPHEAATHVDARGLPSSNTGNARVPAEFECGDGNVPSDVTASPGTSVVKSLPYDHVSLQMETEIKSLAWLSYVAEYETVPWGPG</sequence>
<dbReference type="Proteomes" id="UP000194127">
    <property type="component" value="Unassembled WGS sequence"/>
</dbReference>
<accession>A0A1X6NC71</accession>
<gene>
    <name evidence="1" type="ORF">POSPLADRAFT_1131515</name>
</gene>
<evidence type="ECO:0000313" key="2">
    <source>
        <dbReference type="Proteomes" id="UP000194127"/>
    </source>
</evidence>
<protein>
    <recommendedName>
        <fullName evidence="3">F-box domain-containing protein</fullName>
    </recommendedName>
</protein>
<dbReference type="EMBL" id="KZ110592">
    <property type="protein sequence ID" value="OSX66046.1"/>
    <property type="molecule type" value="Genomic_DNA"/>
</dbReference>
<dbReference type="AlphaFoldDB" id="A0A1X6NC71"/>
<organism evidence="1 2">
    <name type="scientific">Postia placenta MAD-698-R-SB12</name>
    <dbReference type="NCBI Taxonomy" id="670580"/>
    <lineage>
        <taxon>Eukaryota</taxon>
        <taxon>Fungi</taxon>
        <taxon>Dikarya</taxon>
        <taxon>Basidiomycota</taxon>
        <taxon>Agaricomycotina</taxon>
        <taxon>Agaricomycetes</taxon>
        <taxon>Polyporales</taxon>
        <taxon>Adustoporiaceae</taxon>
        <taxon>Rhodonia</taxon>
    </lineage>
</organism>
<evidence type="ECO:0008006" key="3">
    <source>
        <dbReference type="Google" id="ProtNLM"/>
    </source>
</evidence>
<dbReference type="GeneID" id="36329043"/>
<proteinExistence type="predicted"/>
<dbReference type="RefSeq" id="XP_024342840.1">
    <property type="nucleotide sequence ID" value="XM_024484094.1"/>
</dbReference>
<evidence type="ECO:0000313" key="1">
    <source>
        <dbReference type="EMBL" id="OSX66046.1"/>
    </source>
</evidence>